<dbReference type="GO" id="GO:0012505">
    <property type="term" value="C:endomembrane system"/>
    <property type="evidence" value="ECO:0007669"/>
    <property type="project" value="UniProtKB-SubCell"/>
</dbReference>
<evidence type="ECO:0000313" key="7">
    <source>
        <dbReference type="Proteomes" id="UP000175744"/>
    </source>
</evidence>
<dbReference type="Proteomes" id="UP000175744">
    <property type="component" value="Unassembled WGS sequence"/>
</dbReference>
<dbReference type="OrthoDB" id="1930546at2"/>
<gene>
    <name evidence="6" type="ORF">CLOACE_21920</name>
</gene>
<evidence type="ECO:0000256" key="4">
    <source>
        <dbReference type="ARBA" id="ARBA00023136"/>
    </source>
</evidence>
<accession>A0A1E8EVK0</accession>
<dbReference type="AlphaFoldDB" id="A0A1E8EVK0"/>
<dbReference type="STRING" id="1121290.CLAOCE_21920"/>
<dbReference type="RefSeq" id="WP_070111293.1">
    <property type="nucleotide sequence ID" value="NZ_LZFO01000050.1"/>
</dbReference>
<evidence type="ECO:0000256" key="3">
    <source>
        <dbReference type="ARBA" id="ARBA00022989"/>
    </source>
</evidence>
<evidence type="ECO:0000259" key="5">
    <source>
        <dbReference type="Pfam" id="PF06803"/>
    </source>
</evidence>
<comment type="caution">
    <text evidence="6">The sequence shown here is derived from an EMBL/GenBank/DDBJ whole genome shotgun (WGS) entry which is preliminary data.</text>
</comment>
<sequence length="310" mass="35330">MKISQANILLTNKDIFNILKEFVNVEGLRFSDIEINELITVLGSYTKGMKINFEVKIGVGSVCNNVLNLKIFSAKVAKLSIFEVVKNATLKGFLKYFEDYGINVDKDTIQIDLSILSKTIPYVYFKLNSINIVKDSLELDVENIIYTKEKEGIAFERKKNFKKKFMNNGCYGKIRNKIEEKIPYKCEKISKYALLIPDVVVLLYRIFRDERVDFKTKAQVAAITAYLASPLDIIPDFIPFIGNIDDVAIAFYGLNKIINEVPKEVILENWEGEEDIILKVKEVVDYISQVVGSSNVSKLISYVEKMGKKA</sequence>
<evidence type="ECO:0000256" key="2">
    <source>
        <dbReference type="ARBA" id="ARBA00022692"/>
    </source>
</evidence>
<name>A0A1E8EVK0_9CLOT</name>
<keyword evidence="2" id="KW-0812">Transmembrane</keyword>
<protein>
    <recommendedName>
        <fullName evidence="5">DUF1232 domain-containing protein</fullName>
    </recommendedName>
</protein>
<keyword evidence="4" id="KW-0472">Membrane</keyword>
<keyword evidence="3" id="KW-1133">Transmembrane helix</keyword>
<dbReference type="EMBL" id="LZFO01000050">
    <property type="protein sequence ID" value="OFI00001.1"/>
    <property type="molecule type" value="Genomic_DNA"/>
</dbReference>
<feature type="domain" description="DUF1232" evidence="5">
    <location>
        <begin position="217"/>
        <end position="251"/>
    </location>
</feature>
<keyword evidence="7" id="KW-1185">Reference proteome</keyword>
<dbReference type="Pfam" id="PF06803">
    <property type="entry name" value="DUF1232"/>
    <property type="match status" value="1"/>
</dbReference>
<organism evidence="6 7">
    <name type="scientific">Clostridium acetireducens DSM 10703</name>
    <dbReference type="NCBI Taxonomy" id="1121290"/>
    <lineage>
        <taxon>Bacteria</taxon>
        <taxon>Bacillati</taxon>
        <taxon>Bacillota</taxon>
        <taxon>Clostridia</taxon>
        <taxon>Eubacteriales</taxon>
        <taxon>Clostridiaceae</taxon>
        <taxon>Clostridium</taxon>
    </lineage>
</organism>
<evidence type="ECO:0000256" key="1">
    <source>
        <dbReference type="ARBA" id="ARBA00004127"/>
    </source>
</evidence>
<comment type="subcellular location">
    <subcellularLocation>
        <location evidence="1">Endomembrane system</location>
        <topology evidence="1">Multi-pass membrane protein</topology>
    </subcellularLocation>
</comment>
<reference evidence="6 7" key="1">
    <citation type="submission" date="2016-06" db="EMBL/GenBank/DDBJ databases">
        <title>Genome sequence of Clostridium acetireducens DSM 10703.</title>
        <authorList>
            <person name="Poehlein A."/>
            <person name="Fluechter S."/>
            <person name="Duerre P."/>
            <person name="Daniel R."/>
        </authorList>
    </citation>
    <scope>NUCLEOTIDE SEQUENCE [LARGE SCALE GENOMIC DNA]</scope>
    <source>
        <strain evidence="6 7">DSM 10703</strain>
    </source>
</reference>
<evidence type="ECO:0000313" key="6">
    <source>
        <dbReference type="EMBL" id="OFI00001.1"/>
    </source>
</evidence>
<dbReference type="InterPro" id="IPR010652">
    <property type="entry name" value="DUF1232"/>
</dbReference>
<proteinExistence type="predicted"/>